<dbReference type="EMBL" id="JBHTOF010000021">
    <property type="protein sequence ID" value="MFD1464964.1"/>
    <property type="molecule type" value="Genomic_DNA"/>
</dbReference>
<dbReference type="Proteomes" id="UP001597244">
    <property type="component" value="Unassembled WGS sequence"/>
</dbReference>
<comment type="caution">
    <text evidence="2">The sequence shown here is derived from an EMBL/GenBank/DDBJ whole genome shotgun (WGS) entry which is preliminary data.</text>
</comment>
<dbReference type="Pfam" id="PF03372">
    <property type="entry name" value="Exo_endo_phos"/>
    <property type="match status" value="1"/>
</dbReference>
<evidence type="ECO:0000313" key="3">
    <source>
        <dbReference type="Proteomes" id="UP001597244"/>
    </source>
</evidence>
<proteinExistence type="predicted"/>
<evidence type="ECO:0000313" key="2">
    <source>
        <dbReference type="EMBL" id="MFD1464964.1"/>
    </source>
</evidence>
<keyword evidence="2" id="KW-0255">Endonuclease</keyword>
<dbReference type="InterPro" id="IPR005135">
    <property type="entry name" value="Endo/exonuclease/phosphatase"/>
</dbReference>
<name>A0ABW4DK42_9LACO</name>
<organism evidence="2 3">
    <name type="scientific">Lapidilactobacillus mulanensis</name>
    <dbReference type="NCBI Taxonomy" id="2485999"/>
    <lineage>
        <taxon>Bacteria</taxon>
        <taxon>Bacillati</taxon>
        <taxon>Bacillota</taxon>
        <taxon>Bacilli</taxon>
        <taxon>Lactobacillales</taxon>
        <taxon>Lactobacillaceae</taxon>
        <taxon>Lapidilactobacillus</taxon>
    </lineage>
</organism>
<dbReference type="RefSeq" id="WP_125578389.1">
    <property type="nucleotide sequence ID" value="NZ_JBHTOF010000021.1"/>
</dbReference>
<dbReference type="InterPro" id="IPR050410">
    <property type="entry name" value="CCR4/nocturin_mRNA_transcr"/>
</dbReference>
<dbReference type="PANTHER" id="PTHR12121">
    <property type="entry name" value="CARBON CATABOLITE REPRESSOR PROTEIN 4"/>
    <property type="match status" value="1"/>
</dbReference>
<reference evidence="3" key="1">
    <citation type="journal article" date="2019" name="Int. J. Syst. Evol. Microbiol.">
        <title>The Global Catalogue of Microorganisms (GCM) 10K type strain sequencing project: providing services to taxonomists for standard genome sequencing and annotation.</title>
        <authorList>
            <consortium name="The Broad Institute Genomics Platform"/>
            <consortium name="The Broad Institute Genome Sequencing Center for Infectious Disease"/>
            <person name="Wu L."/>
            <person name="Ma J."/>
        </authorList>
    </citation>
    <scope>NUCLEOTIDE SEQUENCE [LARGE SCALE GENOMIC DNA]</scope>
    <source>
        <strain evidence="3">CCM 8951</strain>
    </source>
</reference>
<dbReference type="CDD" id="cd09083">
    <property type="entry name" value="EEP-1"/>
    <property type="match status" value="1"/>
</dbReference>
<gene>
    <name evidence="2" type="ORF">ACFQ4L_02510</name>
</gene>
<keyword evidence="3" id="KW-1185">Reference proteome</keyword>
<dbReference type="InterPro" id="IPR036691">
    <property type="entry name" value="Endo/exonu/phosph_ase_sf"/>
</dbReference>
<sequence>MKIGTYNIRYDTSSDGNWSWEYRKQDVISQIQAMNADVFGIDEALLNQKEALVAAFPEYQSFGLARDDGVDSGEFNLLFFRKTQFNVIDSGYQWISKTPQQPSIYLNAGSRRIIVWLELEEKTTSQKFVVVVTHLDNSSIEARQFGVAELKKLTAQSEFNQLPVIVVGDFNMLSSDRAYTDMTSFMIDSGLDSDGEPIVSGTYQEDSEFHPHNQSRFTRIDYIFHNQLVHTLGITSGQNIAMNGNFPSDHFPIWAAIEFSSLMSSDM</sequence>
<dbReference type="SUPFAM" id="SSF56219">
    <property type="entry name" value="DNase I-like"/>
    <property type="match status" value="1"/>
</dbReference>
<keyword evidence="2" id="KW-0378">Hydrolase</keyword>
<protein>
    <submittedName>
        <fullName evidence="2">Endonuclease/exonuclease/phosphatase family protein</fullName>
    </submittedName>
</protein>
<keyword evidence="2" id="KW-0540">Nuclease</keyword>
<evidence type="ECO:0000259" key="1">
    <source>
        <dbReference type="Pfam" id="PF03372"/>
    </source>
</evidence>
<dbReference type="Gene3D" id="3.60.10.10">
    <property type="entry name" value="Endonuclease/exonuclease/phosphatase"/>
    <property type="match status" value="1"/>
</dbReference>
<accession>A0ABW4DK42</accession>
<dbReference type="GO" id="GO:0004519">
    <property type="term" value="F:endonuclease activity"/>
    <property type="evidence" value="ECO:0007669"/>
    <property type="project" value="UniProtKB-KW"/>
</dbReference>
<feature type="domain" description="Endonuclease/exonuclease/phosphatase" evidence="1">
    <location>
        <begin position="4"/>
        <end position="250"/>
    </location>
</feature>
<dbReference type="PANTHER" id="PTHR12121:SF36">
    <property type="entry name" value="ENDONUCLEASE_EXONUCLEASE_PHOSPHATASE DOMAIN-CONTAINING PROTEIN"/>
    <property type="match status" value="1"/>
</dbReference>